<sequence length="633" mass="72745">MKPTDKCIRIRDTNKAKIDVENVIKSIEDKFKIDFKTLPQWKCLIEKLYFVPNYRERKIEEANLRKLLIIQKLCLETTRLTPFDLTDRLIRTVHIWQKSQWINQQKQHKTNSLQNIEGPLPSIQNSVKTADFIDTSFSGLEEMAEEDVILEDNENKENEPNNDQQKESCSSDSKYSVLSYHSLRSGDVHASAVSNATVCHSMNFKLLECYPKELVISNKSPMKQTIKFSLKNTSLDCVFARFKNVTNRNFFKKANVLPYLSVKLYPGLSIGFKFIFNLKQTKEDFLTSLTFLMQYKDGNQNFLSEYCVNISTQFKKPRCTNVSEIVDIPPVYSWHLNPQFGHPCGILTVESRDEHEYDIRIVKHKKDLSEIESCNSNNATMQTTASDSVNEISTSFIQKPSTINEVENNIIDNFMLSLVKDVIEAALDIFVFDVTSLHLPMNSKRKTSVYLSKCEYIGYHQSYFDVEFRNVDTYELIETKTTRVYAEILPHPIEIHPTIFDMSNAPVVHGVCVDHFIICNTHKIFSSTIKIDVSNITKKLITIKPMTVCIQPETSVKFQVRTCPSKQPFDNELKLMIHFTVKIVATGVKSIYDNIPPIFYEIIAPCALEFCEMYDLVPHSDSLNGGPLKDSPA</sequence>
<organism evidence="1 2">
    <name type="scientific">Papilio machaon</name>
    <name type="common">Old World swallowtail butterfly</name>
    <dbReference type="NCBI Taxonomy" id="76193"/>
    <lineage>
        <taxon>Eukaryota</taxon>
        <taxon>Metazoa</taxon>
        <taxon>Ecdysozoa</taxon>
        <taxon>Arthropoda</taxon>
        <taxon>Hexapoda</taxon>
        <taxon>Insecta</taxon>
        <taxon>Pterygota</taxon>
        <taxon>Neoptera</taxon>
        <taxon>Endopterygota</taxon>
        <taxon>Lepidoptera</taxon>
        <taxon>Glossata</taxon>
        <taxon>Ditrysia</taxon>
        <taxon>Papilionoidea</taxon>
        <taxon>Papilionidae</taxon>
        <taxon>Papilioninae</taxon>
        <taxon>Papilio</taxon>
    </lineage>
</organism>
<dbReference type="Proteomes" id="UP000053240">
    <property type="component" value="Unassembled WGS sequence"/>
</dbReference>
<reference evidence="1 2" key="1">
    <citation type="journal article" date="2015" name="Nat. Commun.">
        <title>Outbred genome sequencing and CRISPR/Cas9 gene editing in butterflies.</title>
        <authorList>
            <person name="Li X."/>
            <person name="Fan D."/>
            <person name="Zhang W."/>
            <person name="Liu G."/>
            <person name="Zhang L."/>
            <person name="Zhao L."/>
            <person name="Fang X."/>
            <person name="Chen L."/>
            <person name="Dong Y."/>
            <person name="Chen Y."/>
            <person name="Ding Y."/>
            <person name="Zhao R."/>
            <person name="Feng M."/>
            <person name="Zhu Y."/>
            <person name="Feng Y."/>
            <person name="Jiang X."/>
            <person name="Zhu D."/>
            <person name="Xiang H."/>
            <person name="Feng X."/>
            <person name="Li S."/>
            <person name="Wang J."/>
            <person name="Zhang G."/>
            <person name="Kronforst M.R."/>
            <person name="Wang W."/>
        </authorList>
    </citation>
    <scope>NUCLEOTIDE SEQUENCE [LARGE SCALE GENOMIC DNA]</scope>
    <source>
        <strain evidence="1">Ya'a_city_454_Pm</strain>
        <tissue evidence="1">Whole body</tissue>
    </source>
</reference>
<dbReference type="InParanoid" id="A0A194QWN0"/>
<evidence type="ECO:0000313" key="1">
    <source>
        <dbReference type="EMBL" id="KPJ09714.1"/>
    </source>
</evidence>
<dbReference type="EMBL" id="KQ461073">
    <property type="protein sequence ID" value="KPJ09714.1"/>
    <property type="molecule type" value="Genomic_DNA"/>
</dbReference>
<name>A0A194QWN0_PAPMA</name>
<accession>A0A194QWN0</accession>
<dbReference type="AlphaFoldDB" id="A0A194QWN0"/>
<gene>
    <name evidence="1" type="ORF">RR48_13348</name>
</gene>
<keyword evidence="2" id="KW-1185">Reference proteome</keyword>
<protein>
    <submittedName>
        <fullName evidence="1">Uncharacterized protein</fullName>
    </submittedName>
</protein>
<evidence type="ECO:0000313" key="2">
    <source>
        <dbReference type="Proteomes" id="UP000053240"/>
    </source>
</evidence>
<proteinExistence type="predicted"/>